<protein>
    <submittedName>
        <fullName evidence="2">Uncharacterized protein</fullName>
    </submittedName>
</protein>
<dbReference type="EMBL" id="LAQU01000004">
    <property type="protein sequence ID" value="KKB64514.1"/>
    <property type="molecule type" value="Genomic_DNA"/>
</dbReference>
<dbReference type="STRING" id="28092.WM40_05460"/>
<name>A0A0F5K3R6_9BURK</name>
<evidence type="ECO:0000313" key="3">
    <source>
        <dbReference type="Proteomes" id="UP000033618"/>
    </source>
</evidence>
<dbReference type="PATRIC" id="fig|28092.6.peg.1301"/>
<gene>
    <name evidence="2" type="ORF">WM40_05460</name>
</gene>
<reference evidence="2 3" key="1">
    <citation type="submission" date="2015-03" db="EMBL/GenBank/DDBJ databases">
        <title>Draft Genome Sequence of Burkholderia andropogonis type strain ICMP2807, isolated from Sorghum bicolor.</title>
        <authorList>
            <person name="Lopes-Santos L."/>
            <person name="Castro D.B."/>
            <person name="Ottoboni L.M."/>
            <person name="Park D."/>
            <person name="Weirc B.S."/>
            <person name="Destefano S.A."/>
        </authorList>
    </citation>
    <scope>NUCLEOTIDE SEQUENCE [LARGE SCALE GENOMIC DNA]</scope>
    <source>
        <strain evidence="2 3">ICMP2807</strain>
    </source>
</reference>
<keyword evidence="3" id="KW-1185">Reference proteome</keyword>
<dbReference type="AlphaFoldDB" id="A0A0F5K3R6"/>
<sequence>MLAFAIPTAHAEPMVANNCPAVGDLSAQMAGWRNRGKTLAQAKEQVDKYYSDPADREMLHRVVERVYMDPHKRLVPEQVSVQITSECLTQQTQQAPPARQGAQHAPTPAAQP</sequence>
<proteinExistence type="predicted"/>
<evidence type="ECO:0000256" key="1">
    <source>
        <dbReference type="SAM" id="MobiDB-lite"/>
    </source>
</evidence>
<feature type="region of interest" description="Disordered" evidence="1">
    <location>
        <begin position="86"/>
        <end position="112"/>
    </location>
</feature>
<organism evidence="2 3">
    <name type="scientific">Robbsia andropogonis</name>
    <dbReference type="NCBI Taxonomy" id="28092"/>
    <lineage>
        <taxon>Bacteria</taxon>
        <taxon>Pseudomonadati</taxon>
        <taxon>Pseudomonadota</taxon>
        <taxon>Betaproteobacteria</taxon>
        <taxon>Burkholderiales</taxon>
        <taxon>Burkholderiaceae</taxon>
        <taxon>Robbsia</taxon>
    </lineage>
</organism>
<feature type="compositionally biased region" description="Low complexity" evidence="1">
    <location>
        <begin position="90"/>
        <end position="106"/>
    </location>
</feature>
<evidence type="ECO:0000313" key="2">
    <source>
        <dbReference type="EMBL" id="KKB64514.1"/>
    </source>
</evidence>
<comment type="caution">
    <text evidence="2">The sequence shown here is derived from an EMBL/GenBank/DDBJ whole genome shotgun (WGS) entry which is preliminary data.</text>
</comment>
<dbReference type="Proteomes" id="UP000033618">
    <property type="component" value="Unassembled WGS sequence"/>
</dbReference>
<accession>A0A0F5K3R6</accession>